<gene>
    <name evidence="1" type="ORF">ACFODW_01305</name>
</gene>
<accession>A0ABV7A1Y6</accession>
<evidence type="ECO:0000313" key="1">
    <source>
        <dbReference type="EMBL" id="MFC2947001.1"/>
    </source>
</evidence>
<organism evidence="1 2">
    <name type="scientific">Virgibacillus sediminis</name>
    <dbReference type="NCBI Taxonomy" id="202260"/>
    <lineage>
        <taxon>Bacteria</taxon>
        <taxon>Bacillati</taxon>
        <taxon>Bacillota</taxon>
        <taxon>Bacilli</taxon>
        <taxon>Bacillales</taxon>
        <taxon>Bacillaceae</taxon>
        <taxon>Virgibacillus</taxon>
    </lineage>
</organism>
<name>A0ABV7A1Y6_9BACI</name>
<evidence type="ECO:0008006" key="3">
    <source>
        <dbReference type="Google" id="ProtNLM"/>
    </source>
</evidence>
<dbReference type="Proteomes" id="UP001595387">
    <property type="component" value="Unassembled WGS sequence"/>
</dbReference>
<dbReference type="EMBL" id="JBHRRZ010000002">
    <property type="protein sequence ID" value="MFC2947001.1"/>
    <property type="molecule type" value="Genomic_DNA"/>
</dbReference>
<comment type="caution">
    <text evidence="1">The sequence shown here is derived from an EMBL/GenBank/DDBJ whole genome shotgun (WGS) entry which is preliminary data.</text>
</comment>
<proteinExistence type="predicted"/>
<protein>
    <recommendedName>
        <fullName evidence="3">Phr family secreted Rap phosphatase inhibitor</fullName>
    </recommendedName>
</protein>
<evidence type="ECO:0000313" key="2">
    <source>
        <dbReference type="Proteomes" id="UP001595387"/>
    </source>
</evidence>
<sequence length="52" mass="5399">MKKTSVIGILLVASGIIIGFVMNGPNSADGVGNENVEIYSEESIAEQETGCI</sequence>
<keyword evidence="2" id="KW-1185">Reference proteome</keyword>
<dbReference type="RefSeq" id="WP_390301754.1">
    <property type="nucleotide sequence ID" value="NZ_JBHRRZ010000002.1"/>
</dbReference>
<reference evidence="2" key="1">
    <citation type="journal article" date="2019" name="Int. J. Syst. Evol. Microbiol.">
        <title>The Global Catalogue of Microorganisms (GCM) 10K type strain sequencing project: providing services to taxonomists for standard genome sequencing and annotation.</title>
        <authorList>
            <consortium name="The Broad Institute Genomics Platform"/>
            <consortium name="The Broad Institute Genome Sequencing Center for Infectious Disease"/>
            <person name="Wu L."/>
            <person name="Ma J."/>
        </authorList>
    </citation>
    <scope>NUCLEOTIDE SEQUENCE [LARGE SCALE GENOMIC DNA]</scope>
    <source>
        <strain evidence="2">KCTC 13193</strain>
    </source>
</reference>